<dbReference type="PROSITE" id="PS50949">
    <property type="entry name" value="HTH_GNTR"/>
    <property type="match status" value="1"/>
</dbReference>
<dbReference type="SMART" id="SM00345">
    <property type="entry name" value="HTH_GNTR"/>
    <property type="match status" value="1"/>
</dbReference>
<name>A0ABS0SHG5_9HYPH</name>
<dbReference type="InterPro" id="IPR011711">
    <property type="entry name" value="GntR_C"/>
</dbReference>
<dbReference type="Gene3D" id="1.20.120.530">
    <property type="entry name" value="GntR ligand-binding domain-like"/>
    <property type="match status" value="1"/>
</dbReference>
<evidence type="ECO:0000313" key="5">
    <source>
        <dbReference type="EMBL" id="MBI1622239.1"/>
    </source>
</evidence>
<feature type="domain" description="HTH gntR-type" evidence="4">
    <location>
        <begin position="28"/>
        <end position="95"/>
    </location>
</feature>
<dbReference type="InterPro" id="IPR000524">
    <property type="entry name" value="Tscrpt_reg_HTH_GntR"/>
</dbReference>
<dbReference type="Pfam" id="PF07729">
    <property type="entry name" value="FCD"/>
    <property type="match status" value="1"/>
</dbReference>
<accession>A0ABS0SHG5</accession>
<comment type="caution">
    <text evidence="5">The sequence shown here is derived from an EMBL/GenBank/DDBJ whole genome shotgun (WGS) entry which is preliminary data.</text>
</comment>
<keyword evidence="3" id="KW-0804">Transcription</keyword>
<evidence type="ECO:0000259" key="4">
    <source>
        <dbReference type="PROSITE" id="PS50949"/>
    </source>
</evidence>
<dbReference type="Gene3D" id="1.10.10.10">
    <property type="entry name" value="Winged helix-like DNA-binding domain superfamily/Winged helix DNA-binding domain"/>
    <property type="match status" value="1"/>
</dbReference>
<dbReference type="Proteomes" id="UP000601789">
    <property type="component" value="Unassembled WGS sequence"/>
</dbReference>
<keyword evidence="6" id="KW-1185">Reference proteome</keyword>
<keyword evidence="1" id="KW-0805">Transcription regulation</keyword>
<organism evidence="5 6">
    <name type="scientific">Aquamicrobium zhengzhouense</name>
    <dbReference type="NCBI Taxonomy" id="2781738"/>
    <lineage>
        <taxon>Bacteria</taxon>
        <taxon>Pseudomonadati</taxon>
        <taxon>Pseudomonadota</taxon>
        <taxon>Alphaproteobacteria</taxon>
        <taxon>Hyphomicrobiales</taxon>
        <taxon>Phyllobacteriaceae</taxon>
        <taxon>Aquamicrobium</taxon>
    </lineage>
</organism>
<dbReference type="PANTHER" id="PTHR43537:SF45">
    <property type="entry name" value="GNTR FAMILY REGULATORY PROTEIN"/>
    <property type="match status" value="1"/>
</dbReference>
<evidence type="ECO:0000256" key="1">
    <source>
        <dbReference type="ARBA" id="ARBA00023015"/>
    </source>
</evidence>
<evidence type="ECO:0000256" key="3">
    <source>
        <dbReference type="ARBA" id="ARBA00023163"/>
    </source>
</evidence>
<evidence type="ECO:0000313" key="6">
    <source>
        <dbReference type="Proteomes" id="UP000601789"/>
    </source>
</evidence>
<keyword evidence="2" id="KW-0238">DNA-binding</keyword>
<dbReference type="InterPro" id="IPR036388">
    <property type="entry name" value="WH-like_DNA-bd_sf"/>
</dbReference>
<reference evidence="5 6" key="1">
    <citation type="submission" date="2020-10" db="EMBL/GenBank/DDBJ databases">
        <title>Aquamicrobium zhengzhouensis sp. nov., a exopolysaccharide producing bacterium isolated from farmland soil.</title>
        <authorList>
            <person name="Wang X."/>
        </authorList>
    </citation>
    <scope>NUCLEOTIDE SEQUENCE [LARGE SCALE GENOMIC DNA]</scope>
    <source>
        <strain evidence="6">cd-1</strain>
    </source>
</reference>
<dbReference type="InterPro" id="IPR008920">
    <property type="entry name" value="TF_FadR/GntR_C"/>
</dbReference>
<sequence length="236" mass="26073">MPVKRRSDLIYHCAVKEIAVPAPNLVAEPAAQRAYHALEKMIVTLELPPAAVVTERVLIDSLALGRTPVREAIQRLAWEGLIEIRPRAGLAIAPLRAQDWVLIVEARRGVETVLARAAARHASPSCRSRLEDAARAMHAAVMQSDVLAFLEADKLLDEIIGEASDNIFAARTAAPLQSHSRRFWYRYHSEAGLARAAGHHVALIRAVLDRDEIRAALEAEKLMVMLRELAESAARR</sequence>
<dbReference type="PANTHER" id="PTHR43537">
    <property type="entry name" value="TRANSCRIPTIONAL REGULATOR, GNTR FAMILY"/>
    <property type="match status" value="1"/>
</dbReference>
<proteinExistence type="predicted"/>
<evidence type="ECO:0000256" key="2">
    <source>
        <dbReference type="ARBA" id="ARBA00023125"/>
    </source>
</evidence>
<protein>
    <submittedName>
        <fullName evidence="5">GntR family transcriptional regulator</fullName>
    </submittedName>
</protein>
<dbReference type="SMART" id="SM00895">
    <property type="entry name" value="FCD"/>
    <property type="match status" value="1"/>
</dbReference>
<dbReference type="SUPFAM" id="SSF46785">
    <property type="entry name" value="Winged helix' DNA-binding domain"/>
    <property type="match status" value="1"/>
</dbReference>
<dbReference type="EMBL" id="JADGMQ010000014">
    <property type="protein sequence ID" value="MBI1622239.1"/>
    <property type="molecule type" value="Genomic_DNA"/>
</dbReference>
<dbReference type="Pfam" id="PF00392">
    <property type="entry name" value="GntR"/>
    <property type="match status" value="1"/>
</dbReference>
<dbReference type="InterPro" id="IPR036390">
    <property type="entry name" value="WH_DNA-bd_sf"/>
</dbReference>
<gene>
    <name evidence="5" type="ORF">IOD40_16380</name>
</gene>
<dbReference type="SUPFAM" id="SSF48008">
    <property type="entry name" value="GntR ligand-binding domain-like"/>
    <property type="match status" value="1"/>
</dbReference>